<dbReference type="Proteomes" id="UP001054945">
    <property type="component" value="Unassembled WGS sequence"/>
</dbReference>
<evidence type="ECO:0000313" key="1">
    <source>
        <dbReference type="EMBL" id="GIY73074.1"/>
    </source>
</evidence>
<gene>
    <name evidence="1" type="ORF">CEXT_68041</name>
</gene>
<proteinExistence type="predicted"/>
<reference evidence="1 2" key="1">
    <citation type="submission" date="2021-06" db="EMBL/GenBank/DDBJ databases">
        <title>Caerostris extrusa draft genome.</title>
        <authorList>
            <person name="Kono N."/>
            <person name="Arakawa K."/>
        </authorList>
    </citation>
    <scope>NUCLEOTIDE SEQUENCE [LARGE SCALE GENOMIC DNA]</scope>
</reference>
<name>A0AAV4VT03_CAEEX</name>
<evidence type="ECO:0000313" key="2">
    <source>
        <dbReference type="Proteomes" id="UP001054945"/>
    </source>
</evidence>
<comment type="caution">
    <text evidence="1">The sequence shown here is derived from an EMBL/GenBank/DDBJ whole genome shotgun (WGS) entry which is preliminary data.</text>
</comment>
<accession>A0AAV4VT03</accession>
<sequence length="69" mass="7505">MISGCTSHSRDSWRCHFPISDRAGGSESIDFCDPDAFALQGKEGRDLGGLRSADDLKWFRVTAATASLK</sequence>
<protein>
    <submittedName>
        <fullName evidence="1">Uncharacterized protein</fullName>
    </submittedName>
</protein>
<keyword evidence="2" id="KW-1185">Reference proteome</keyword>
<dbReference type="EMBL" id="BPLR01015029">
    <property type="protein sequence ID" value="GIY73074.1"/>
    <property type="molecule type" value="Genomic_DNA"/>
</dbReference>
<organism evidence="1 2">
    <name type="scientific">Caerostris extrusa</name>
    <name type="common">Bark spider</name>
    <name type="synonym">Caerostris bankana</name>
    <dbReference type="NCBI Taxonomy" id="172846"/>
    <lineage>
        <taxon>Eukaryota</taxon>
        <taxon>Metazoa</taxon>
        <taxon>Ecdysozoa</taxon>
        <taxon>Arthropoda</taxon>
        <taxon>Chelicerata</taxon>
        <taxon>Arachnida</taxon>
        <taxon>Araneae</taxon>
        <taxon>Araneomorphae</taxon>
        <taxon>Entelegynae</taxon>
        <taxon>Araneoidea</taxon>
        <taxon>Araneidae</taxon>
        <taxon>Caerostris</taxon>
    </lineage>
</organism>
<dbReference type="AlphaFoldDB" id="A0AAV4VT03"/>